<keyword evidence="3 8" id="KW-0540">Nuclease</keyword>
<dbReference type="Proteomes" id="UP001180845">
    <property type="component" value="Unassembled WGS sequence"/>
</dbReference>
<feature type="domain" description="PIN" evidence="9">
    <location>
        <begin position="1"/>
        <end position="123"/>
    </location>
</feature>
<evidence type="ECO:0000313" key="11">
    <source>
        <dbReference type="Proteomes" id="UP001180845"/>
    </source>
</evidence>
<dbReference type="GO" id="GO:0016787">
    <property type="term" value="F:hydrolase activity"/>
    <property type="evidence" value="ECO:0007669"/>
    <property type="project" value="UniProtKB-KW"/>
</dbReference>
<keyword evidence="11" id="KW-1185">Reference proteome</keyword>
<evidence type="ECO:0000256" key="2">
    <source>
        <dbReference type="ARBA" id="ARBA00022649"/>
    </source>
</evidence>
<sequence>MIIDSSAIVAILLKEDGHERVRERIVQASEVRVGASTVVETGIVLVARMGVRGKTLLARFLQEGGIEVVPTTQEHWWIAVDAYERFGKHRHRASLNFGDCLTYATASVAGEPLLCIGDDFPETDLVLADEGSR</sequence>
<dbReference type="GO" id="GO:0004540">
    <property type="term" value="F:RNA nuclease activity"/>
    <property type="evidence" value="ECO:0007669"/>
    <property type="project" value="InterPro"/>
</dbReference>
<dbReference type="HAMAP" id="MF_00265">
    <property type="entry name" value="VapC_Nob1"/>
    <property type="match status" value="1"/>
</dbReference>
<comment type="function">
    <text evidence="8">Toxic component of a toxin-antitoxin (TA) system. An RNase.</text>
</comment>
<feature type="binding site" evidence="8">
    <location>
        <position position="99"/>
    </location>
    <ligand>
        <name>Mg(2+)</name>
        <dbReference type="ChEBI" id="CHEBI:18420"/>
    </ligand>
</feature>
<evidence type="ECO:0000259" key="9">
    <source>
        <dbReference type="Pfam" id="PF01850"/>
    </source>
</evidence>
<evidence type="ECO:0000256" key="6">
    <source>
        <dbReference type="ARBA" id="ARBA00022842"/>
    </source>
</evidence>
<gene>
    <name evidence="8" type="primary">vapC</name>
    <name evidence="10" type="ORF">JOF55_000565</name>
</gene>
<evidence type="ECO:0000256" key="1">
    <source>
        <dbReference type="ARBA" id="ARBA00001946"/>
    </source>
</evidence>
<keyword evidence="5 8" id="KW-0378">Hydrolase</keyword>
<comment type="similarity">
    <text evidence="7 8">Belongs to the PINc/VapC protein family.</text>
</comment>
<evidence type="ECO:0000313" key="10">
    <source>
        <dbReference type="EMBL" id="MDR7300384.1"/>
    </source>
</evidence>
<dbReference type="InterPro" id="IPR022907">
    <property type="entry name" value="VapC_family"/>
</dbReference>
<dbReference type="RefSeq" id="WP_310269062.1">
    <property type="nucleotide sequence ID" value="NZ_JAVDXW010000001.1"/>
</dbReference>
<reference evidence="10" key="1">
    <citation type="submission" date="2023-07" db="EMBL/GenBank/DDBJ databases">
        <title>Sequencing the genomes of 1000 actinobacteria strains.</title>
        <authorList>
            <person name="Klenk H.-P."/>
        </authorList>
    </citation>
    <scope>NUCLEOTIDE SEQUENCE</scope>
    <source>
        <strain evidence="10">DSM 45977</strain>
    </source>
</reference>
<evidence type="ECO:0000256" key="4">
    <source>
        <dbReference type="ARBA" id="ARBA00022723"/>
    </source>
</evidence>
<comment type="cofactor">
    <cofactor evidence="1 8">
        <name>Mg(2+)</name>
        <dbReference type="ChEBI" id="CHEBI:18420"/>
    </cofactor>
</comment>
<comment type="caution">
    <text evidence="10">The sequence shown here is derived from an EMBL/GenBank/DDBJ whole genome shotgun (WGS) entry which is preliminary data.</text>
</comment>
<evidence type="ECO:0000256" key="8">
    <source>
        <dbReference type="HAMAP-Rule" id="MF_00265"/>
    </source>
</evidence>
<name>A0AAE4CK50_9ACTN</name>
<proteinExistence type="inferred from homology"/>
<dbReference type="AlphaFoldDB" id="A0AAE4CK50"/>
<dbReference type="EMBL" id="JAVDXW010000001">
    <property type="protein sequence ID" value="MDR7300384.1"/>
    <property type="molecule type" value="Genomic_DNA"/>
</dbReference>
<dbReference type="Pfam" id="PF01850">
    <property type="entry name" value="PIN"/>
    <property type="match status" value="1"/>
</dbReference>
<feature type="binding site" evidence="8">
    <location>
        <position position="4"/>
    </location>
    <ligand>
        <name>Mg(2+)</name>
        <dbReference type="ChEBI" id="CHEBI:18420"/>
    </ligand>
</feature>
<keyword evidence="8" id="KW-0800">Toxin</keyword>
<evidence type="ECO:0000256" key="7">
    <source>
        <dbReference type="ARBA" id="ARBA00038093"/>
    </source>
</evidence>
<dbReference type="Gene3D" id="3.40.50.1010">
    <property type="entry name" value="5'-nuclease"/>
    <property type="match status" value="1"/>
</dbReference>
<dbReference type="InterPro" id="IPR002716">
    <property type="entry name" value="PIN_dom"/>
</dbReference>
<dbReference type="InterPro" id="IPR029060">
    <property type="entry name" value="PIN-like_dom_sf"/>
</dbReference>
<dbReference type="EC" id="3.1.-.-" evidence="8"/>
<dbReference type="GO" id="GO:0090729">
    <property type="term" value="F:toxin activity"/>
    <property type="evidence" value="ECO:0007669"/>
    <property type="project" value="UniProtKB-KW"/>
</dbReference>
<evidence type="ECO:0000256" key="3">
    <source>
        <dbReference type="ARBA" id="ARBA00022722"/>
    </source>
</evidence>
<keyword evidence="6 8" id="KW-0460">Magnesium</keyword>
<evidence type="ECO:0000256" key="5">
    <source>
        <dbReference type="ARBA" id="ARBA00022801"/>
    </source>
</evidence>
<dbReference type="PANTHER" id="PTHR33653:SF1">
    <property type="entry name" value="RIBONUCLEASE VAPC2"/>
    <property type="match status" value="1"/>
</dbReference>
<accession>A0AAE4CK50</accession>
<protein>
    <recommendedName>
        <fullName evidence="8">Ribonuclease VapC</fullName>
        <shortName evidence="8">RNase VapC</shortName>
        <ecNumber evidence="8">3.1.-.-</ecNumber>
    </recommendedName>
    <alternativeName>
        <fullName evidence="8">Toxin VapC</fullName>
    </alternativeName>
</protein>
<keyword evidence="4 8" id="KW-0479">Metal-binding</keyword>
<dbReference type="CDD" id="cd09871">
    <property type="entry name" value="PIN_MtVapC28-VapC30-like"/>
    <property type="match status" value="1"/>
</dbReference>
<organism evidence="10 11">
    <name type="scientific">Haloactinomyces albus</name>
    <dbReference type="NCBI Taxonomy" id="1352928"/>
    <lineage>
        <taxon>Bacteria</taxon>
        <taxon>Bacillati</taxon>
        <taxon>Actinomycetota</taxon>
        <taxon>Actinomycetes</taxon>
        <taxon>Actinopolysporales</taxon>
        <taxon>Actinopolysporaceae</taxon>
        <taxon>Haloactinomyces</taxon>
    </lineage>
</organism>
<dbReference type="PANTHER" id="PTHR33653">
    <property type="entry name" value="RIBONUCLEASE VAPC2"/>
    <property type="match status" value="1"/>
</dbReference>
<dbReference type="SUPFAM" id="SSF88723">
    <property type="entry name" value="PIN domain-like"/>
    <property type="match status" value="1"/>
</dbReference>
<dbReference type="InterPro" id="IPR050556">
    <property type="entry name" value="Type_II_TA_system_RNase"/>
</dbReference>
<dbReference type="GO" id="GO:0000287">
    <property type="term" value="F:magnesium ion binding"/>
    <property type="evidence" value="ECO:0007669"/>
    <property type="project" value="UniProtKB-UniRule"/>
</dbReference>
<keyword evidence="2 8" id="KW-1277">Toxin-antitoxin system</keyword>